<dbReference type="Proteomes" id="UP001589789">
    <property type="component" value="Unassembled WGS sequence"/>
</dbReference>
<keyword evidence="1" id="KW-0472">Membrane</keyword>
<evidence type="ECO:0000313" key="3">
    <source>
        <dbReference type="Proteomes" id="UP001589789"/>
    </source>
</evidence>
<evidence type="ECO:0008006" key="4">
    <source>
        <dbReference type="Google" id="ProtNLM"/>
    </source>
</evidence>
<dbReference type="EMBL" id="JBHLVZ010000080">
    <property type="protein sequence ID" value="MFC0388136.1"/>
    <property type="molecule type" value="Genomic_DNA"/>
</dbReference>
<feature type="transmembrane region" description="Helical" evidence="1">
    <location>
        <begin position="7"/>
        <end position="29"/>
    </location>
</feature>
<evidence type="ECO:0000256" key="1">
    <source>
        <dbReference type="SAM" id="Phobius"/>
    </source>
</evidence>
<reference evidence="2 3" key="1">
    <citation type="submission" date="2024-09" db="EMBL/GenBank/DDBJ databases">
        <authorList>
            <person name="Sun Q."/>
            <person name="Mori K."/>
        </authorList>
    </citation>
    <scope>NUCLEOTIDE SEQUENCE [LARGE SCALE GENOMIC DNA]</scope>
    <source>
        <strain evidence="2 3">CCM 7468</strain>
    </source>
</reference>
<proteinExistence type="predicted"/>
<gene>
    <name evidence="2" type="ORF">ACFFIC_21740</name>
</gene>
<evidence type="ECO:0000313" key="2">
    <source>
        <dbReference type="EMBL" id="MFC0388136.1"/>
    </source>
</evidence>
<protein>
    <recommendedName>
        <fullName evidence="4">Transmembrane protein</fullName>
    </recommendedName>
</protein>
<feature type="transmembrane region" description="Helical" evidence="1">
    <location>
        <begin position="41"/>
        <end position="61"/>
    </location>
</feature>
<dbReference type="RefSeq" id="WP_377054261.1">
    <property type="nucleotide sequence ID" value="NZ_JBHLVZ010000080.1"/>
</dbReference>
<sequence length="149" mass="15521">MRALHPIAGVVGMATIATFWLSTVVTEAFGGPTTLLALKTAILWGLLLLVPALAVTGATGFCMGGRSTHPRIMAKRHRMPVIALNGLLVLVPCAVFLQARAAAGDFGGTFALVQGIELLAGAVNLTLMGLSIRDGISLTRRFARARASI</sequence>
<organism evidence="2 3">
    <name type="scientific">Muricoccus vinaceus</name>
    <dbReference type="NCBI Taxonomy" id="424704"/>
    <lineage>
        <taxon>Bacteria</taxon>
        <taxon>Pseudomonadati</taxon>
        <taxon>Pseudomonadota</taxon>
        <taxon>Alphaproteobacteria</taxon>
        <taxon>Acetobacterales</taxon>
        <taxon>Roseomonadaceae</taxon>
        <taxon>Muricoccus</taxon>
    </lineage>
</organism>
<keyword evidence="3" id="KW-1185">Reference proteome</keyword>
<name>A0ABV6IXB1_9PROT</name>
<feature type="transmembrane region" description="Helical" evidence="1">
    <location>
        <begin position="111"/>
        <end position="132"/>
    </location>
</feature>
<keyword evidence="1" id="KW-0812">Transmembrane</keyword>
<accession>A0ABV6IXB1</accession>
<keyword evidence="1" id="KW-1133">Transmembrane helix</keyword>
<feature type="transmembrane region" description="Helical" evidence="1">
    <location>
        <begin position="81"/>
        <end position="99"/>
    </location>
</feature>
<comment type="caution">
    <text evidence="2">The sequence shown here is derived from an EMBL/GenBank/DDBJ whole genome shotgun (WGS) entry which is preliminary data.</text>
</comment>